<gene>
    <name evidence="1" type="ORF">CNMCM5623_003917</name>
    <name evidence="2" type="ORF">CNMCM7691_009216</name>
</gene>
<evidence type="ECO:0000313" key="4">
    <source>
        <dbReference type="Proteomes" id="UP000654922"/>
    </source>
</evidence>
<evidence type="ECO:0000313" key="2">
    <source>
        <dbReference type="EMBL" id="KAF7180050.1"/>
    </source>
</evidence>
<organism evidence="1 4">
    <name type="scientific">Aspergillus felis</name>
    <dbReference type="NCBI Taxonomy" id="1287682"/>
    <lineage>
        <taxon>Eukaryota</taxon>
        <taxon>Fungi</taxon>
        <taxon>Dikarya</taxon>
        <taxon>Ascomycota</taxon>
        <taxon>Pezizomycotina</taxon>
        <taxon>Eurotiomycetes</taxon>
        <taxon>Eurotiomycetidae</taxon>
        <taxon>Eurotiales</taxon>
        <taxon>Aspergillaceae</taxon>
        <taxon>Aspergillus</taxon>
        <taxon>Aspergillus subgen. Fumigati</taxon>
    </lineage>
</organism>
<evidence type="ECO:0000313" key="1">
    <source>
        <dbReference type="EMBL" id="KAF7158753.1"/>
    </source>
</evidence>
<dbReference type="EMBL" id="JACBAE010001384">
    <property type="protein sequence ID" value="KAF7158753.1"/>
    <property type="molecule type" value="Genomic_DNA"/>
</dbReference>
<dbReference type="Proteomes" id="UP000641853">
    <property type="component" value="Unassembled WGS sequence"/>
</dbReference>
<reference evidence="1" key="1">
    <citation type="submission" date="2020-06" db="EMBL/GenBank/DDBJ databases">
        <title>Draft genome sequences of strains closely related to Aspergillus parafelis and Aspergillus hiratsukae.</title>
        <authorList>
            <person name="Dos Santos R.A.C."/>
            <person name="Rivero-Menendez O."/>
            <person name="Steenwyk J.L."/>
            <person name="Mead M.E."/>
            <person name="Goldman G.H."/>
            <person name="Alastruey-Izquierdo A."/>
            <person name="Rokas A."/>
        </authorList>
    </citation>
    <scope>NUCLEOTIDE SEQUENCE</scope>
    <source>
        <strain evidence="1">CNM-CM5623</strain>
        <strain evidence="2">CNM-CM7691</strain>
    </source>
</reference>
<evidence type="ECO:0000313" key="3">
    <source>
        <dbReference type="Proteomes" id="UP000641853"/>
    </source>
</evidence>
<sequence length="331" mass="39882">MSEVKQFRSTYTFWLPPELWMRVAYFLARMPDQPRWQPWVKYRGLNRVFKKEIEDFYFTHWIKRSKLLVRRGDEFPLEIPLYFDPELHDLPPEYYPTYLNECYIFSGFRDSEKRIAIFEGQILKWTDPRDRANLIQIEKTLNEFDEQGYNPYIIFEIEKGVTDLLPIDLRLRHTVISSYFTFDWRTYLSTLLDERRRVDEYEETGVWYSWILLQLLFQCSPGQSKSQVRLAVELAWKVDGGEMEPMEAMLHLARAAGTELVGRDGRLLETRRRRRYYLGLKTGKLRRRHRLPHPLTVVEHRFAQLDEEHVADTLLSAAMYSEETFSVQIEW</sequence>
<name>A0A8H6PQ32_9EURO</name>
<accession>A0A8H6PQ32</accession>
<dbReference type="Proteomes" id="UP000654922">
    <property type="component" value="Unassembled WGS sequence"/>
</dbReference>
<proteinExistence type="predicted"/>
<dbReference type="EMBL" id="JACBAG010001848">
    <property type="protein sequence ID" value="KAF7180050.1"/>
    <property type="molecule type" value="Genomic_DNA"/>
</dbReference>
<comment type="caution">
    <text evidence="1">The sequence shown here is derived from an EMBL/GenBank/DDBJ whole genome shotgun (WGS) entry which is preliminary data.</text>
</comment>
<dbReference type="OrthoDB" id="4494427at2759"/>
<keyword evidence="3" id="KW-1185">Reference proteome</keyword>
<protein>
    <submittedName>
        <fullName evidence="1">Uncharacterized protein</fullName>
    </submittedName>
</protein>
<dbReference type="AlphaFoldDB" id="A0A8H6PQ32"/>